<dbReference type="RefSeq" id="WP_164446270.1">
    <property type="nucleotide sequence ID" value="NZ_SAIY01000002.1"/>
</dbReference>
<dbReference type="Proteomes" id="UP000478148">
    <property type="component" value="Unassembled WGS sequence"/>
</dbReference>
<proteinExistence type="predicted"/>
<dbReference type="EMBL" id="SAIY01000002">
    <property type="protein sequence ID" value="NGM12392.1"/>
    <property type="molecule type" value="Genomic_DNA"/>
</dbReference>
<comment type="caution">
    <text evidence="1">The sequence shown here is derived from an EMBL/GenBank/DDBJ whole genome shotgun (WGS) entry which is preliminary data.</text>
</comment>
<keyword evidence="2" id="KW-1185">Reference proteome</keyword>
<protein>
    <submittedName>
        <fullName evidence="1">Uncharacterized protein</fullName>
    </submittedName>
</protein>
<sequence>MADLDFFVDVVVSGAVLGVGLIDSPDGVAHAIGTDFVEDRGRAVMRRDYGLVEFFWARRSGSDPWHATGFTVHVHRLASLDVAREPSCRVCCPPLMTSSEPALTPSRLVDIRCPCSTPAETCTDSTKPRYAYPAMRKTWSMLLNGIWTTSRMNGSPTN</sequence>
<evidence type="ECO:0000313" key="1">
    <source>
        <dbReference type="EMBL" id="NGM12392.1"/>
    </source>
</evidence>
<accession>A0A6M1KY14</accession>
<evidence type="ECO:0000313" key="2">
    <source>
        <dbReference type="Proteomes" id="UP000478148"/>
    </source>
</evidence>
<name>A0A6M1KY14_9ACTN</name>
<dbReference type="AlphaFoldDB" id="A0A6M1KY14"/>
<reference evidence="1 2" key="1">
    <citation type="submission" date="2020-02" db="EMBL/GenBank/DDBJ databases">
        <title>Draft Genome Sequence of Verrucosispora sp. Strain CWR15, Isolated from Gulf of Mexico Sponge.</title>
        <authorList>
            <person name="Kennedy S.J."/>
            <person name="Cella E."/>
            <person name="Azarian T."/>
            <person name="Baker B.J."/>
            <person name="Shaw L.N."/>
        </authorList>
    </citation>
    <scope>NUCLEOTIDE SEQUENCE [LARGE SCALE GENOMIC DNA]</scope>
    <source>
        <strain evidence="1 2">CWR15</strain>
    </source>
</reference>
<gene>
    <name evidence="1" type="ORF">ENC19_06780</name>
</gene>
<organism evidence="1 2">
    <name type="scientific">Verrucosispora sioxanthis</name>
    <dbReference type="NCBI Taxonomy" id="2499994"/>
    <lineage>
        <taxon>Bacteria</taxon>
        <taxon>Bacillati</taxon>
        <taxon>Actinomycetota</taxon>
        <taxon>Actinomycetes</taxon>
        <taxon>Micromonosporales</taxon>
        <taxon>Micromonosporaceae</taxon>
        <taxon>Micromonospora</taxon>
    </lineage>
</organism>